<sequence>MTPADERTTSGASPMIRAARPDDAPGIARMHWESHQATYIDSGFVTRERIEAWTLEQRIEGWRQVLDDADGPERTVVVAVDGDRIVGFADARSVDAADDPDAPRDLELKGLYLLEAHQGTGLGQALLDAAIGERPAFLWAMAGETRARAFYRRNGFEPDGAEAPFELWDIMTVRLVR</sequence>
<dbReference type="InterPro" id="IPR016181">
    <property type="entry name" value="Acyl_CoA_acyltransferase"/>
</dbReference>
<dbReference type="Gene3D" id="3.40.630.30">
    <property type="match status" value="1"/>
</dbReference>
<dbReference type="PROSITE" id="PS51186">
    <property type="entry name" value="GNAT"/>
    <property type="match status" value="1"/>
</dbReference>
<proteinExistence type="predicted"/>
<dbReference type="CDD" id="cd04301">
    <property type="entry name" value="NAT_SF"/>
    <property type="match status" value="1"/>
</dbReference>
<keyword evidence="6" id="KW-1185">Reference proteome</keyword>
<dbReference type="Pfam" id="PF13508">
    <property type="entry name" value="Acetyltransf_7"/>
    <property type="match status" value="1"/>
</dbReference>
<dbReference type="InterPro" id="IPR000182">
    <property type="entry name" value="GNAT_dom"/>
</dbReference>
<name>A0ABV5SLZ2_9MICO</name>
<dbReference type="SUPFAM" id="SSF55729">
    <property type="entry name" value="Acyl-CoA N-acyltransferases (Nat)"/>
    <property type="match status" value="1"/>
</dbReference>
<protein>
    <submittedName>
        <fullName evidence="5">GNAT family N-acetyltransferase</fullName>
        <ecNumber evidence="5">2.3.-.-</ecNumber>
    </submittedName>
</protein>
<feature type="region of interest" description="Disordered" evidence="3">
    <location>
        <begin position="1"/>
        <end position="20"/>
    </location>
</feature>
<dbReference type="Proteomes" id="UP001589667">
    <property type="component" value="Unassembled WGS sequence"/>
</dbReference>
<evidence type="ECO:0000256" key="1">
    <source>
        <dbReference type="ARBA" id="ARBA00022679"/>
    </source>
</evidence>
<reference evidence="5 6" key="1">
    <citation type="submission" date="2024-09" db="EMBL/GenBank/DDBJ databases">
        <authorList>
            <person name="Sun Q."/>
            <person name="Mori K."/>
        </authorList>
    </citation>
    <scope>NUCLEOTIDE SEQUENCE [LARGE SCALE GENOMIC DNA]</scope>
    <source>
        <strain evidence="5 6">JCM 14321</strain>
    </source>
</reference>
<dbReference type="RefSeq" id="WP_246192213.1">
    <property type="nucleotide sequence ID" value="NZ_BAAANI010000008.1"/>
</dbReference>
<accession>A0ABV5SLZ2</accession>
<evidence type="ECO:0000259" key="4">
    <source>
        <dbReference type="PROSITE" id="PS51186"/>
    </source>
</evidence>
<keyword evidence="1 5" id="KW-0808">Transferase</keyword>
<keyword evidence="2 5" id="KW-0012">Acyltransferase</keyword>
<gene>
    <name evidence="5" type="ORF">ACFFQV_00150</name>
</gene>
<evidence type="ECO:0000313" key="5">
    <source>
        <dbReference type="EMBL" id="MFB9640687.1"/>
    </source>
</evidence>
<evidence type="ECO:0000256" key="3">
    <source>
        <dbReference type="SAM" id="MobiDB-lite"/>
    </source>
</evidence>
<evidence type="ECO:0000313" key="6">
    <source>
        <dbReference type="Proteomes" id="UP001589667"/>
    </source>
</evidence>
<dbReference type="EC" id="2.3.-.-" evidence="5"/>
<feature type="domain" description="N-acetyltransferase" evidence="4">
    <location>
        <begin position="14"/>
        <end position="177"/>
    </location>
</feature>
<dbReference type="EMBL" id="JBHMBL010000001">
    <property type="protein sequence ID" value="MFB9640687.1"/>
    <property type="molecule type" value="Genomic_DNA"/>
</dbReference>
<comment type="caution">
    <text evidence="5">The sequence shown here is derived from an EMBL/GenBank/DDBJ whole genome shotgun (WGS) entry which is preliminary data.</text>
</comment>
<dbReference type="GO" id="GO:0016746">
    <property type="term" value="F:acyltransferase activity"/>
    <property type="evidence" value="ECO:0007669"/>
    <property type="project" value="UniProtKB-KW"/>
</dbReference>
<dbReference type="InterPro" id="IPR050832">
    <property type="entry name" value="Bact_Acetyltransf"/>
</dbReference>
<evidence type="ECO:0000256" key="2">
    <source>
        <dbReference type="ARBA" id="ARBA00023315"/>
    </source>
</evidence>
<dbReference type="PANTHER" id="PTHR43877">
    <property type="entry name" value="AMINOALKYLPHOSPHONATE N-ACETYLTRANSFERASE-RELATED-RELATED"/>
    <property type="match status" value="1"/>
</dbReference>
<organism evidence="5 6">
    <name type="scientific">Agromyces lapidis</name>
    <dbReference type="NCBI Taxonomy" id="279574"/>
    <lineage>
        <taxon>Bacteria</taxon>
        <taxon>Bacillati</taxon>
        <taxon>Actinomycetota</taxon>
        <taxon>Actinomycetes</taxon>
        <taxon>Micrococcales</taxon>
        <taxon>Microbacteriaceae</taxon>
        <taxon>Agromyces</taxon>
    </lineage>
</organism>